<evidence type="ECO:0000313" key="1">
    <source>
        <dbReference type="EMBL" id="SDQ61244.1"/>
    </source>
</evidence>
<dbReference type="Pfam" id="PF11068">
    <property type="entry name" value="YlqD"/>
    <property type="match status" value="1"/>
</dbReference>
<dbReference type="RefSeq" id="WP_092492972.1">
    <property type="nucleotide sequence ID" value="NZ_FNKD01000002.1"/>
</dbReference>
<gene>
    <name evidence="1" type="ORF">SAMN05216231_2160</name>
</gene>
<sequence length="129" mass="15380">MQIIKKVLIKQVITDKSKAKLHKNFYNHKMRLEQECQQLLFEQRKLQNKTGVSKQELSQRFQQEVKNRKEKIKLLDFKIEQLDMLEIGSEITEKEVESLVEVKVGSHWNEIMEETAIVIEDDIVIRIDE</sequence>
<keyword evidence="2" id="KW-1185">Reference proteome</keyword>
<dbReference type="Proteomes" id="UP000199444">
    <property type="component" value="Unassembled WGS sequence"/>
</dbReference>
<dbReference type="Gene3D" id="6.10.140.1110">
    <property type="match status" value="1"/>
</dbReference>
<dbReference type="STRING" id="553311.SAMN05216231_2160"/>
<reference evidence="1 2" key="1">
    <citation type="submission" date="2016-10" db="EMBL/GenBank/DDBJ databases">
        <authorList>
            <person name="de Groot N.N."/>
        </authorList>
    </citation>
    <scope>NUCLEOTIDE SEQUENCE [LARGE SCALE GENOMIC DNA]</scope>
    <source>
        <strain evidence="1 2">CGMCC 1.10449</strain>
    </source>
</reference>
<organism evidence="1 2">
    <name type="scientific">Virgibacillus salinus</name>
    <dbReference type="NCBI Taxonomy" id="553311"/>
    <lineage>
        <taxon>Bacteria</taxon>
        <taxon>Bacillati</taxon>
        <taxon>Bacillota</taxon>
        <taxon>Bacilli</taxon>
        <taxon>Bacillales</taxon>
        <taxon>Bacillaceae</taxon>
        <taxon>Virgibacillus</taxon>
    </lineage>
</organism>
<accession>A0A1H1CAP2</accession>
<name>A0A1H1CAP2_9BACI</name>
<protein>
    <submittedName>
        <fullName evidence="1">YlqD protein</fullName>
    </submittedName>
</protein>
<dbReference type="AlphaFoldDB" id="A0A1H1CAP2"/>
<proteinExistence type="predicted"/>
<dbReference type="EMBL" id="FNKD01000002">
    <property type="protein sequence ID" value="SDQ61244.1"/>
    <property type="molecule type" value="Genomic_DNA"/>
</dbReference>
<evidence type="ECO:0000313" key="2">
    <source>
        <dbReference type="Proteomes" id="UP000199444"/>
    </source>
</evidence>
<dbReference type="InterPro" id="IPR021297">
    <property type="entry name" value="YlqD"/>
</dbReference>